<name>A0A0E9T1Y7_ANGAN</name>
<protein>
    <submittedName>
        <fullName evidence="1">Uncharacterized protein</fullName>
    </submittedName>
</protein>
<evidence type="ECO:0000313" key="1">
    <source>
        <dbReference type="EMBL" id="JAH47569.1"/>
    </source>
</evidence>
<dbReference type="AlphaFoldDB" id="A0A0E9T1Y7"/>
<reference evidence="1" key="2">
    <citation type="journal article" date="2015" name="Fish Shellfish Immunol.">
        <title>Early steps in the European eel (Anguilla anguilla)-Vibrio vulnificus interaction in the gills: Role of the RtxA13 toxin.</title>
        <authorList>
            <person name="Callol A."/>
            <person name="Pajuelo D."/>
            <person name="Ebbesson L."/>
            <person name="Teles M."/>
            <person name="MacKenzie S."/>
            <person name="Amaro C."/>
        </authorList>
    </citation>
    <scope>NUCLEOTIDE SEQUENCE</scope>
</reference>
<proteinExistence type="predicted"/>
<reference evidence="1" key="1">
    <citation type="submission" date="2014-11" db="EMBL/GenBank/DDBJ databases">
        <authorList>
            <person name="Amaro Gonzalez C."/>
        </authorList>
    </citation>
    <scope>NUCLEOTIDE SEQUENCE</scope>
</reference>
<accession>A0A0E9T1Y7</accession>
<organism evidence="1">
    <name type="scientific">Anguilla anguilla</name>
    <name type="common">European freshwater eel</name>
    <name type="synonym">Muraena anguilla</name>
    <dbReference type="NCBI Taxonomy" id="7936"/>
    <lineage>
        <taxon>Eukaryota</taxon>
        <taxon>Metazoa</taxon>
        <taxon>Chordata</taxon>
        <taxon>Craniata</taxon>
        <taxon>Vertebrata</taxon>
        <taxon>Euteleostomi</taxon>
        <taxon>Actinopterygii</taxon>
        <taxon>Neopterygii</taxon>
        <taxon>Teleostei</taxon>
        <taxon>Anguilliformes</taxon>
        <taxon>Anguillidae</taxon>
        <taxon>Anguilla</taxon>
    </lineage>
</organism>
<sequence length="40" mass="4387">MSQGLHTAGTTHAPPNVLQFISKSYLWEIAMQLCALCVII</sequence>
<dbReference type="EMBL" id="GBXM01061008">
    <property type="protein sequence ID" value="JAH47569.1"/>
    <property type="molecule type" value="Transcribed_RNA"/>
</dbReference>